<accession>A0AAV9XIN8</accession>
<dbReference type="Proteomes" id="UP001365542">
    <property type="component" value="Unassembled WGS sequence"/>
</dbReference>
<gene>
    <name evidence="2" type="ORF">TWF694_007762</name>
</gene>
<name>A0AAV9XIN8_9PEZI</name>
<dbReference type="Gene3D" id="3.40.50.1820">
    <property type="entry name" value="alpha/beta hydrolase"/>
    <property type="match status" value="1"/>
</dbReference>
<evidence type="ECO:0000259" key="1">
    <source>
        <dbReference type="Pfam" id="PF07859"/>
    </source>
</evidence>
<reference evidence="2 3" key="1">
    <citation type="submission" date="2019-10" db="EMBL/GenBank/DDBJ databases">
        <authorList>
            <person name="Palmer J.M."/>
        </authorList>
    </citation>
    <scope>NUCLEOTIDE SEQUENCE [LARGE SCALE GENOMIC DNA]</scope>
    <source>
        <strain evidence="2 3">TWF694</strain>
    </source>
</reference>
<evidence type="ECO:0000313" key="2">
    <source>
        <dbReference type="EMBL" id="KAK6541989.1"/>
    </source>
</evidence>
<dbReference type="PANTHER" id="PTHR23024:SF24">
    <property type="entry name" value="ALPHA_BETA HYDROLASE FOLD-3 DOMAIN-CONTAINING PROTEIN"/>
    <property type="match status" value="1"/>
</dbReference>
<evidence type="ECO:0000313" key="3">
    <source>
        <dbReference type="Proteomes" id="UP001365542"/>
    </source>
</evidence>
<dbReference type="InterPro" id="IPR050466">
    <property type="entry name" value="Carboxylest/Gibb_receptor"/>
</dbReference>
<keyword evidence="3" id="KW-1185">Reference proteome</keyword>
<dbReference type="PANTHER" id="PTHR23024">
    <property type="entry name" value="ARYLACETAMIDE DEACETYLASE"/>
    <property type="match status" value="1"/>
</dbReference>
<dbReference type="Pfam" id="PF07859">
    <property type="entry name" value="Abhydrolase_3"/>
    <property type="match status" value="1"/>
</dbReference>
<dbReference type="InterPro" id="IPR013094">
    <property type="entry name" value="AB_hydrolase_3"/>
</dbReference>
<organism evidence="2 3">
    <name type="scientific">Orbilia ellipsospora</name>
    <dbReference type="NCBI Taxonomy" id="2528407"/>
    <lineage>
        <taxon>Eukaryota</taxon>
        <taxon>Fungi</taxon>
        <taxon>Dikarya</taxon>
        <taxon>Ascomycota</taxon>
        <taxon>Pezizomycotina</taxon>
        <taxon>Orbiliomycetes</taxon>
        <taxon>Orbiliales</taxon>
        <taxon>Orbiliaceae</taxon>
        <taxon>Orbilia</taxon>
    </lineage>
</organism>
<dbReference type="EMBL" id="JAVHJO010000003">
    <property type="protein sequence ID" value="KAK6541989.1"/>
    <property type="molecule type" value="Genomic_DNA"/>
</dbReference>
<proteinExistence type="predicted"/>
<feature type="domain" description="Alpha/beta hydrolase fold-3" evidence="1">
    <location>
        <begin position="90"/>
        <end position="315"/>
    </location>
</feature>
<dbReference type="InterPro" id="IPR029058">
    <property type="entry name" value="AB_hydrolase_fold"/>
</dbReference>
<dbReference type="SUPFAM" id="SSF53474">
    <property type="entry name" value="alpha/beta-Hydrolases"/>
    <property type="match status" value="1"/>
</dbReference>
<dbReference type="AlphaFoldDB" id="A0AAV9XIN8"/>
<sequence>MASYAEYSKPAPEFEALLANIPKQDSTNFGLEDYRYGLEHLGDFTNPHYPGPKDCDTSDTTIPARDGTGIPVRIYTPHESVKGQGLPSILFHIHGGGWVGGNVEFGHPHCLWFSSHNVVVVNIAYRLCPENPWNTPQDDCYDVYRAVHDAAVAGDENKLKEWGIPAFDTEKVFIYGTSAGAQITTACAIIDIENGRAGKIKGLFICASSAVDQHLFPMDKINGDNSFIQNKDAPFVNTLDVTRFTAWRNSPPEADRYFSPLVALDDDMLRQFPKVFNEVYGMDCLRDGHILFAERMKEVGVDSEWICYPGYGHATWSTGWRLEGHKAALEGLEKQARKMGVF</sequence>
<comment type="caution">
    <text evidence="2">The sequence shown here is derived from an EMBL/GenBank/DDBJ whole genome shotgun (WGS) entry which is preliminary data.</text>
</comment>
<protein>
    <recommendedName>
        <fullName evidence="1">Alpha/beta hydrolase fold-3 domain-containing protein</fullName>
    </recommendedName>
</protein>
<dbReference type="GO" id="GO:0016787">
    <property type="term" value="F:hydrolase activity"/>
    <property type="evidence" value="ECO:0007669"/>
    <property type="project" value="InterPro"/>
</dbReference>